<dbReference type="GO" id="GO:0016832">
    <property type="term" value="F:aldehyde-lyase activity"/>
    <property type="evidence" value="ECO:0007669"/>
    <property type="project" value="TreeGrafter"/>
</dbReference>
<evidence type="ECO:0000256" key="1">
    <source>
        <dbReference type="ARBA" id="ARBA00005568"/>
    </source>
</evidence>
<dbReference type="Gene3D" id="3.20.20.60">
    <property type="entry name" value="Phosphoenolpyruvate-binding domains"/>
    <property type="match status" value="1"/>
</dbReference>
<dbReference type="InterPro" id="IPR015813">
    <property type="entry name" value="Pyrv/PenolPyrv_kinase-like_dom"/>
</dbReference>
<keyword evidence="3 5" id="KW-0456">Lyase</keyword>
<proteinExistence type="inferred from homology"/>
<evidence type="ECO:0000259" key="4">
    <source>
        <dbReference type="Pfam" id="PF03328"/>
    </source>
</evidence>
<dbReference type="InterPro" id="IPR050251">
    <property type="entry name" value="HpcH-HpaI_aldolase"/>
</dbReference>
<dbReference type="Proteomes" id="UP000799776">
    <property type="component" value="Unassembled WGS sequence"/>
</dbReference>
<dbReference type="PANTHER" id="PTHR30502">
    <property type="entry name" value="2-KETO-3-DEOXY-L-RHAMNONATE ALDOLASE"/>
    <property type="match status" value="1"/>
</dbReference>
<evidence type="ECO:0000256" key="3">
    <source>
        <dbReference type="ARBA" id="ARBA00023239"/>
    </source>
</evidence>
<dbReference type="GO" id="GO:0005737">
    <property type="term" value="C:cytoplasm"/>
    <property type="evidence" value="ECO:0007669"/>
    <property type="project" value="TreeGrafter"/>
</dbReference>
<dbReference type="AlphaFoldDB" id="A0A9P4HR88"/>
<comment type="similarity">
    <text evidence="1">Belongs to the HpcH/HpaI aldolase family.</text>
</comment>
<keyword evidence="6" id="KW-1185">Reference proteome</keyword>
<organism evidence="5 6">
    <name type="scientific">Saccharata proteae CBS 121410</name>
    <dbReference type="NCBI Taxonomy" id="1314787"/>
    <lineage>
        <taxon>Eukaryota</taxon>
        <taxon>Fungi</taxon>
        <taxon>Dikarya</taxon>
        <taxon>Ascomycota</taxon>
        <taxon>Pezizomycotina</taxon>
        <taxon>Dothideomycetes</taxon>
        <taxon>Dothideomycetes incertae sedis</taxon>
        <taxon>Botryosphaeriales</taxon>
        <taxon>Saccharataceae</taxon>
        <taxon>Saccharata</taxon>
    </lineage>
</organism>
<dbReference type="InterPro" id="IPR040442">
    <property type="entry name" value="Pyrv_kinase-like_dom_sf"/>
</dbReference>
<evidence type="ECO:0000313" key="5">
    <source>
        <dbReference type="EMBL" id="KAF2085182.1"/>
    </source>
</evidence>
<gene>
    <name evidence="5" type="ORF">K490DRAFT_47532</name>
</gene>
<keyword evidence="2" id="KW-0479">Metal-binding</keyword>
<dbReference type="OrthoDB" id="1621678at2759"/>
<dbReference type="Pfam" id="PF03328">
    <property type="entry name" value="HpcH_HpaI"/>
    <property type="match status" value="1"/>
</dbReference>
<protein>
    <submittedName>
        <fullName evidence="5">HpcH/HpaI aldolase/citrate lyase family protein</fullName>
    </submittedName>
</protein>
<dbReference type="SUPFAM" id="SSF51621">
    <property type="entry name" value="Phosphoenolpyruvate/pyruvate domain"/>
    <property type="match status" value="1"/>
</dbReference>
<reference evidence="5" key="1">
    <citation type="journal article" date="2020" name="Stud. Mycol.">
        <title>101 Dothideomycetes genomes: a test case for predicting lifestyles and emergence of pathogens.</title>
        <authorList>
            <person name="Haridas S."/>
            <person name="Albert R."/>
            <person name="Binder M."/>
            <person name="Bloem J."/>
            <person name="Labutti K."/>
            <person name="Salamov A."/>
            <person name="Andreopoulos B."/>
            <person name="Baker S."/>
            <person name="Barry K."/>
            <person name="Bills G."/>
            <person name="Bluhm B."/>
            <person name="Cannon C."/>
            <person name="Castanera R."/>
            <person name="Culley D."/>
            <person name="Daum C."/>
            <person name="Ezra D."/>
            <person name="Gonzalez J."/>
            <person name="Henrissat B."/>
            <person name="Kuo A."/>
            <person name="Liang C."/>
            <person name="Lipzen A."/>
            <person name="Lutzoni F."/>
            <person name="Magnuson J."/>
            <person name="Mondo S."/>
            <person name="Nolan M."/>
            <person name="Ohm R."/>
            <person name="Pangilinan J."/>
            <person name="Park H.-J."/>
            <person name="Ramirez L."/>
            <person name="Alfaro M."/>
            <person name="Sun H."/>
            <person name="Tritt A."/>
            <person name="Yoshinaga Y."/>
            <person name="Zwiers L.-H."/>
            <person name="Turgeon B."/>
            <person name="Goodwin S."/>
            <person name="Spatafora J."/>
            <person name="Crous P."/>
            <person name="Grigoriev I."/>
        </authorList>
    </citation>
    <scope>NUCLEOTIDE SEQUENCE</scope>
    <source>
        <strain evidence="5">CBS 121410</strain>
    </source>
</reference>
<evidence type="ECO:0000256" key="2">
    <source>
        <dbReference type="ARBA" id="ARBA00022723"/>
    </source>
</evidence>
<dbReference type="PANTHER" id="PTHR30502:SF0">
    <property type="entry name" value="PHOSPHOENOLPYRUVATE CARBOXYLASE FAMILY PROTEIN"/>
    <property type="match status" value="1"/>
</dbReference>
<sequence>MQSANRLHKALKKGGATFGGWQMLPGTNHARAIARCNMDWICVDTEHGNIDDGQMHEAVAAIASCGVSPVVRIAANETWMVKRALDSGAHGIIVPLLYTAADARALVSAAKFPPVGTRGFGSPFPMGTFSNQSSTQYLQEANDALITIVQIETKEALENVDEIARVEGVDVLLIGPFDLGNNIGYPVLDGVVREELGDAIARIHKAAVDNGKRTGIYCTSGEQGREYADKGFHMISIAADMIAIPAYFTNALSAAKGSLAHSAMNMAKGAVSGAAKMTGPYGK</sequence>
<accession>A0A9P4HR88</accession>
<feature type="domain" description="HpcH/HpaI aldolase/citrate lyase" evidence="4">
    <location>
        <begin position="30"/>
        <end position="241"/>
    </location>
</feature>
<comment type="caution">
    <text evidence="5">The sequence shown here is derived from an EMBL/GenBank/DDBJ whole genome shotgun (WGS) entry which is preliminary data.</text>
</comment>
<name>A0A9P4HR88_9PEZI</name>
<dbReference type="EMBL" id="ML978733">
    <property type="protein sequence ID" value="KAF2085182.1"/>
    <property type="molecule type" value="Genomic_DNA"/>
</dbReference>
<evidence type="ECO:0000313" key="6">
    <source>
        <dbReference type="Proteomes" id="UP000799776"/>
    </source>
</evidence>
<dbReference type="GO" id="GO:0046872">
    <property type="term" value="F:metal ion binding"/>
    <property type="evidence" value="ECO:0007669"/>
    <property type="project" value="UniProtKB-KW"/>
</dbReference>
<dbReference type="InterPro" id="IPR005000">
    <property type="entry name" value="Aldolase/citrate-lyase_domain"/>
</dbReference>